<proteinExistence type="predicted"/>
<accession>A0A2T3QLH0</accession>
<feature type="region of interest" description="Disordered" evidence="1">
    <location>
        <begin position="77"/>
        <end position="99"/>
    </location>
</feature>
<feature type="region of interest" description="Disordered" evidence="1">
    <location>
        <begin position="208"/>
        <end position="236"/>
    </location>
</feature>
<dbReference type="EMBL" id="UATL01000005">
    <property type="protein sequence ID" value="SPY44000.1"/>
    <property type="molecule type" value="Genomic_DNA"/>
</dbReference>
<dbReference type="AlphaFoldDB" id="A0A2T3QLH0"/>
<sequence>MSDSINNTNPYEAYYKAMMDMQMEMTKIYMANMQNGEVPPMPPFHNFPPFPHPGLCHPFQMPPVMGAHPYHGMLPPNHWHQPGMMQPTQESQSPEPSEDHPLYVQAQAMLDGALGEDAGTFKEILGSFGMNDKEFWKGAMVGAAAALLLSNENVRGKLMGLVSGAGSMLKSGGESVKEGAMNTASTVKENVSTGSEIFKETYAAGKQGFQESVERHKTESAPTSDDSSQPDVKTNE</sequence>
<reference evidence="2 3" key="1">
    <citation type="submission" date="2018-06" db="EMBL/GenBank/DDBJ databases">
        <authorList>
            <consortium name="Pathogen Informatics"/>
            <person name="Doyle S."/>
        </authorList>
    </citation>
    <scope>NUCLEOTIDE SEQUENCE [LARGE SCALE GENOMIC DNA]</scope>
    <source>
        <strain evidence="2 3">NCTC11647</strain>
    </source>
</reference>
<protein>
    <submittedName>
        <fullName evidence="2">Uncharacterized protein</fullName>
    </submittedName>
</protein>
<organism evidence="2 3">
    <name type="scientific">Photobacterium damselae</name>
    <dbReference type="NCBI Taxonomy" id="38293"/>
    <lineage>
        <taxon>Bacteria</taxon>
        <taxon>Pseudomonadati</taxon>
        <taxon>Pseudomonadota</taxon>
        <taxon>Gammaproteobacteria</taxon>
        <taxon>Vibrionales</taxon>
        <taxon>Vibrionaceae</taxon>
        <taxon>Photobacterium</taxon>
    </lineage>
</organism>
<feature type="compositionally biased region" description="Polar residues" evidence="1">
    <location>
        <begin position="86"/>
        <end position="95"/>
    </location>
</feature>
<gene>
    <name evidence="2" type="ORF">NCTC11647_02935</name>
</gene>
<dbReference type="Proteomes" id="UP000251647">
    <property type="component" value="Unassembled WGS sequence"/>
</dbReference>
<dbReference type="RefSeq" id="WP_005305680.1">
    <property type="nucleotide sequence ID" value="NZ_JAATTX010000017.1"/>
</dbReference>
<evidence type="ECO:0000313" key="3">
    <source>
        <dbReference type="Proteomes" id="UP000251647"/>
    </source>
</evidence>
<feature type="compositionally biased region" description="Polar residues" evidence="1">
    <location>
        <begin position="220"/>
        <end position="236"/>
    </location>
</feature>
<evidence type="ECO:0000313" key="2">
    <source>
        <dbReference type="EMBL" id="SPY44000.1"/>
    </source>
</evidence>
<name>A0A2T3QLH0_PHODM</name>
<evidence type="ECO:0000256" key="1">
    <source>
        <dbReference type="SAM" id="MobiDB-lite"/>
    </source>
</evidence>
<dbReference type="OrthoDB" id="6631439at2"/>